<organism evidence="5 6">
    <name type="scientific">Cryobacterium arcticum</name>
    <dbReference type="NCBI Taxonomy" id="670052"/>
    <lineage>
        <taxon>Bacteria</taxon>
        <taxon>Bacillati</taxon>
        <taxon>Actinomycetota</taxon>
        <taxon>Actinomycetes</taxon>
        <taxon>Micrococcales</taxon>
        <taxon>Microbacteriaceae</taxon>
        <taxon>Cryobacterium</taxon>
    </lineage>
</organism>
<dbReference type="GO" id="GO:0003677">
    <property type="term" value="F:DNA binding"/>
    <property type="evidence" value="ECO:0007669"/>
    <property type="project" value="UniProtKB-KW"/>
</dbReference>
<dbReference type="PROSITE" id="PS50949">
    <property type="entry name" value="HTH_GNTR"/>
    <property type="match status" value="1"/>
</dbReference>
<sequence>MLFRVDQASSVSIADQLAVQVRASVADGSLAPGTRLPPARELASALDINMHTVLRAYKQLRDDGILEMRQGRGASVRADAGAGTVRLAELADALLAEARKLGVTLPDVLTLIQKRG</sequence>
<dbReference type="GO" id="GO:0003700">
    <property type="term" value="F:DNA-binding transcription factor activity"/>
    <property type="evidence" value="ECO:0007669"/>
    <property type="project" value="InterPro"/>
</dbReference>
<dbReference type="Proteomes" id="UP000092582">
    <property type="component" value="Chromosome 1"/>
</dbReference>
<keyword evidence="1" id="KW-0805">Transcription regulation</keyword>
<dbReference type="EMBL" id="CP016282">
    <property type="protein sequence ID" value="ANP73562.1"/>
    <property type="molecule type" value="Genomic_DNA"/>
</dbReference>
<dbReference type="PANTHER" id="PTHR38445:SF7">
    <property type="entry name" value="GNTR-FAMILY TRANSCRIPTIONAL REGULATOR"/>
    <property type="match status" value="1"/>
</dbReference>
<dbReference type="AlphaFoldDB" id="A0A1B1BLQ9"/>
<reference evidence="5 6" key="1">
    <citation type="submission" date="2016-06" db="EMBL/GenBank/DDBJ databases">
        <title>Genome sequencing of Cryobacterium arcticum PAMC 27867.</title>
        <authorList>
            <person name="Lee J."/>
            <person name="Kim O.-S."/>
        </authorList>
    </citation>
    <scope>NUCLEOTIDE SEQUENCE [LARGE SCALE GENOMIC DNA]</scope>
    <source>
        <strain evidence="5 6">PAMC 27867</strain>
    </source>
</reference>
<protein>
    <submittedName>
        <fullName evidence="5">GntR family transcriptional regulator</fullName>
    </submittedName>
</protein>
<dbReference type="Pfam" id="PF00392">
    <property type="entry name" value="GntR"/>
    <property type="match status" value="1"/>
</dbReference>
<evidence type="ECO:0000256" key="3">
    <source>
        <dbReference type="ARBA" id="ARBA00023163"/>
    </source>
</evidence>
<keyword evidence="3" id="KW-0804">Transcription</keyword>
<dbReference type="InterPro" id="IPR036388">
    <property type="entry name" value="WH-like_DNA-bd_sf"/>
</dbReference>
<dbReference type="InterPro" id="IPR000524">
    <property type="entry name" value="Tscrpt_reg_HTH_GntR"/>
</dbReference>
<dbReference type="CDD" id="cd07377">
    <property type="entry name" value="WHTH_GntR"/>
    <property type="match status" value="1"/>
</dbReference>
<dbReference type="Gene3D" id="1.10.10.10">
    <property type="entry name" value="Winged helix-like DNA-binding domain superfamily/Winged helix DNA-binding domain"/>
    <property type="match status" value="1"/>
</dbReference>
<keyword evidence="6" id="KW-1185">Reference proteome</keyword>
<dbReference type="PANTHER" id="PTHR38445">
    <property type="entry name" value="HTH-TYPE TRANSCRIPTIONAL REPRESSOR YTRA"/>
    <property type="match status" value="1"/>
</dbReference>
<accession>A0A1B1BLQ9</accession>
<dbReference type="KEGG" id="cart:PA27867_2620"/>
<evidence type="ECO:0000313" key="5">
    <source>
        <dbReference type="EMBL" id="ANP73562.1"/>
    </source>
</evidence>
<dbReference type="PATRIC" id="fig|670052.7.peg.2692"/>
<keyword evidence="2" id="KW-0238">DNA-binding</keyword>
<dbReference type="InterPro" id="IPR036390">
    <property type="entry name" value="WH_DNA-bd_sf"/>
</dbReference>
<feature type="domain" description="HTH gntR-type" evidence="4">
    <location>
        <begin position="11"/>
        <end position="79"/>
    </location>
</feature>
<evidence type="ECO:0000313" key="6">
    <source>
        <dbReference type="Proteomes" id="UP000092582"/>
    </source>
</evidence>
<dbReference type="OrthoDB" id="3192286at2"/>
<dbReference type="SUPFAM" id="SSF46785">
    <property type="entry name" value="Winged helix' DNA-binding domain"/>
    <property type="match status" value="1"/>
</dbReference>
<proteinExistence type="predicted"/>
<evidence type="ECO:0000259" key="4">
    <source>
        <dbReference type="PROSITE" id="PS50949"/>
    </source>
</evidence>
<evidence type="ECO:0000256" key="1">
    <source>
        <dbReference type="ARBA" id="ARBA00023015"/>
    </source>
</evidence>
<dbReference type="RefSeq" id="WP_066597074.1">
    <property type="nucleotide sequence ID" value="NZ_CP016282.1"/>
</dbReference>
<dbReference type="STRING" id="670052.PA27867_2620"/>
<dbReference type="SMART" id="SM00345">
    <property type="entry name" value="HTH_GNTR"/>
    <property type="match status" value="1"/>
</dbReference>
<gene>
    <name evidence="5" type="ORF">PA27867_2620</name>
</gene>
<evidence type="ECO:0000256" key="2">
    <source>
        <dbReference type="ARBA" id="ARBA00023125"/>
    </source>
</evidence>
<name>A0A1B1BLQ9_9MICO</name>